<gene>
    <name evidence="2" type="ORF">V2E26_01450</name>
</gene>
<proteinExistence type="predicted"/>
<dbReference type="RefSeq" id="WP_330463669.1">
    <property type="nucleotide sequence ID" value="NZ_CP143578.1"/>
</dbReference>
<dbReference type="Proteomes" id="UP001431935">
    <property type="component" value="Chromosome"/>
</dbReference>
<evidence type="ECO:0000313" key="2">
    <source>
        <dbReference type="EMBL" id="WVN21639.1"/>
    </source>
</evidence>
<evidence type="ECO:0000256" key="1">
    <source>
        <dbReference type="SAM" id="Coils"/>
    </source>
</evidence>
<reference evidence="2" key="1">
    <citation type="submission" date="2024-01" db="EMBL/GenBank/DDBJ databases">
        <title>Complete genome sequence of Mycoplasma gateae strain 3700.</title>
        <authorList>
            <person name="Spergser J."/>
        </authorList>
    </citation>
    <scope>NUCLEOTIDE SEQUENCE [LARGE SCALE GENOMIC DNA]</scope>
    <source>
        <strain evidence="2">3700</strain>
    </source>
</reference>
<evidence type="ECO:0000313" key="3">
    <source>
        <dbReference type="Proteomes" id="UP001431935"/>
    </source>
</evidence>
<keyword evidence="3" id="KW-1185">Reference proteome</keyword>
<sequence>MKKTKLKILLGFLSVGAATALGFSIAPLIKGCVNKNEPKAQKNEFEEELKELNIEADVILDKSLNLEREVELLELLEEQKLISELKSKLDILNSKIQEKNYTEDDFSDIYYQEGKKVLLPETLNNEKLVLATQKNLEKAKLVGSNYVNNLDSWYTEEEKNKLKEAIESSTTIEEVIEALKSTKEIAKERETFLNNVEASNYFSQDAKEFIKEEFNKHKDQEKIENFIDSYTYVESIKKHFFDAHLTDEADFDEAIKYQFRNEYLGAVNVEKIKELEDNFNESVELKNQLLNVTLKEYKDIIEADKNNIHKTEDSSVARLVMQTQALRLLFVSTKEQIQKASEDIKYLISIADDQEELEKVYFKNRFEKNDELDSSEEHKFGPHFALSFIYSDENYRPFEQIFEYEFKEEDFTTENNAHLNPILIDRHNDKNIFILNWFDDKQNDVAVHPHFVNVFNFTSPLFNFSEGIKNLEGANGFSFYHLFSGFFAEKDVEKFNKQYLIKSPLIKKLFQHINDQRVIEKYNEYFEANNVDVEKAVKRNQYLLKLIGEIYSNKLSLKEILRNEVIIEYFNYGQTEEEDKIEENLKKFLEVLDRNIE</sequence>
<feature type="coiled-coil region" evidence="1">
    <location>
        <begin position="272"/>
        <end position="314"/>
    </location>
</feature>
<protein>
    <submittedName>
        <fullName evidence="2">Uncharacterized protein</fullName>
    </submittedName>
</protein>
<accession>A0ABZ2ALM7</accession>
<dbReference type="Gene3D" id="1.20.5.420">
    <property type="entry name" value="Immunoglobulin FC, subunit C"/>
    <property type="match status" value="1"/>
</dbReference>
<feature type="coiled-coil region" evidence="1">
    <location>
        <begin position="35"/>
        <end position="95"/>
    </location>
</feature>
<keyword evidence="1" id="KW-0175">Coiled coil</keyword>
<dbReference type="EMBL" id="CP143578">
    <property type="protein sequence ID" value="WVN21639.1"/>
    <property type="molecule type" value="Genomic_DNA"/>
</dbReference>
<organism evidence="2 3">
    <name type="scientific">Metamycoplasma gateae</name>
    <dbReference type="NCBI Taxonomy" id="35769"/>
    <lineage>
        <taxon>Bacteria</taxon>
        <taxon>Bacillati</taxon>
        <taxon>Mycoplasmatota</taxon>
        <taxon>Mycoplasmoidales</taxon>
        <taxon>Metamycoplasmataceae</taxon>
        <taxon>Metamycoplasma</taxon>
    </lineage>
</organism>
<name>A0ABZ2ALM7_9BACT</name>